<dbReference type="InterPro" id="IPR044809">
    <property type="entry name" value="AUF1-like"/>
</dbReference>
<gene>
    <name evidence="1" type="ORF">AMTR_s00039p00227540</name>
</gene>
<accession>U5D0H0</accession>
<evidence type="ECO:0008006" key="3">
    <source>
        <dbReference type="Google" id="ProtNLM"/>
    </source>
</evidence>
<dbReference type="AlphaFoldDB" id="U5D0H0"/>
<dbReference type="EMBL" id="KI392495">
    <property type="protein sequence ID" value="ERN15924.1"/>
    <property type="molecule type" value="Genomic_DNA"/>
</dbReference>
<reference evidence="2" key="1">
    <citation type="journal article" date="2013" name="Science">
        <title>The Amborella genome and the evolution of flowering plants.</title>
        <authorList>
            <consortium name="Amborella Genome Project"/>
        </authorList>
    </citation>
    <scope>NUCLEOTIDE SEQUENCE [LARGE SCALE GENOMIC DNA]</scope>
</reference>
<name>U5D0H0_AMBTC</name>
<proteinExistence type="predicted"/>
<dbReference type="Proteomes" id="UP000017836">
    <property type="component" value="Unassembled WGS sequence"/>
</dbReference>
<dbReference type="HOGENOM" id="CLU_049279_2_0_1"/>
<evidence type="ECO:0000313" key="1">
    <source>
        <dbReference type="EMBL" id="ERN15924.1"/>
    </source>
</evidence>
<protein>
    <recommendedName>
        <fullName evidence="3">F-box domain-containing protein</fullName>
    </recommendedName>
</protein>
<evidence type="ECO:0000313" key="2">
    <source>
        <dbReference type="Proteomes" id="UP000017836"/>
    </source>
</evidence>
<dbReference type="Gramene" id="ERN15924">
    <property type="protein sequence ID" value="ERN15924"/>
    <property type="gene ID" value="AMTR_s00039p00227540"/>
</dbReference>
<sequence>MEPFPGKVSSHLPLLADHFERLPDSVLLLIFNKVQDIKSLGLCLSVSKRFFSLIPMVEDILIKVDCVITDDEDPINSRTRGFLSHLLKMVMGSFVKSLEAFHKLVTPQKIRVSEVTHHSPVEVLKSFSSIRTLKIQLPNGELGFGDGVLLKWRAEFGTSLESCVILGASSVIEPGFVREKTRVSDDLDMAFYGEDESGTIPESFYINGGLKLRVVWTISSLIAASARHFVLQQIISEHPGLERLTVTDCDNQGILSMNSGQLSEIRVKPISASASANRTQVPALSMKLWYAPYIELPNGMGFKGATLVFIRPSDRPMGKEEADQFVSMAFDGAYGEVARLLVKRKTYILEMNSF</sequence>
<keyword evidence="2" id="KW-1185">Reference proteome</keyword>
<dbReference type="OrthoDB" id="660108at2759"/>
<dbReference type="InterPro" id="IPR036047">
    <property type="entry name" value="F-box-like_dom_sf"/>
</dbReference>
<dbReference type="PANTHER" id="PTHR31215">
    <property type="entry name" value="OS05G0510400 PROTEIN-RELATED"/>
    <property type="match status" value="1"/>
</dbReference>
<dbReference type="KEGG" id="atr:18444219"/>
<organism evidence="1 2">
    <name type="scientific">Amborella trichopoda</name>
    <dbReference type="NCBI Taxonomy" id="13333"/>
    <lineage>
        <taxon>Eukaryota</taxon>
        <taxon>Viridiplantae</taxon>
        <taxon>Streptophyta</taxon>
        <taxon>Embryophyta</taxon>
        <taxon>Tracheophyta</taxon>
        <taxon>Spermatophyta</taxon>
        <taxon>Magnoliopsida</taxon>
        <taxon>Amborellales</taxon>
        <taxon>Amborellaceae</taxon>
        <taxon>Amborella</taxon>
    </lineage>
</organism>
<dbReference type="eggNOG" id="ENOG502QTRT">
    <property type="taxonomic scope" value="Eukaryota"/>
</dbReference>
<dbReference type="SUPFAM" id="SSF81383">
    <property type="entry name" value="F-box domain"/>
    <property type="match status" value="1"/>
</dbReference>